<evidence type="ECO:0000313" key="2">
    <source>
        <dbReference type="EMBL" id="RKN40029.1"/>
    </source>
</evidence>
<dbReference type="InterPro" id="IPR005149">
    <property type="entry name" value="Tscrpt_reg_PadR_N"/>
</dbReference>
<evidence type="ECO:0000259" key="1">
    <source>
        <dbReference type="Pfam" id="PF03551"/>
    </source>
</evidence>
<dbReference type="Proteomes" id="UP000272474">
    <property type="component" value="Unassembled WGS sequence"/>
</dbReference>
<keyword evidence="3" id="KW-1185">Reference proteome</keyword>
<dbReference type="InterPro" id="IPR036390">
    <property type="entry name" value="WH_DNA-bd_sf"/>
</dbReference>
<protein>
    <submittedName>
        <fullName evidence="2">PadR family transcriptional regulator</fullName>
    </submittedName>
</protein>
<feature type="domain" description="Transcription regulator PadR N-terminal" evidence="1">
    <location>
        <begin position="11"/>
        <end position="85"/>
    </location>
</feature>
<proteinExistence type="predicted"/>
<dbReference type="PANTHER" id="PTHR33169:SF14">
    <property type="entry name" value="TRANSCRIPTIONAL REGULATOR RV3488"/>
    <property type="match status" value="1"/>
</dbReference>
<dbReference type="InterPro" id="IPR052509">
    <property type="entry name" value="Metal_resp_DNA-bind_regulator"/>
</dbReference>
<name>A0A3A9YW60_9ACTN</name>
<sequence>MARWDVTGTTVLALLAQRARHPYELHRFLIDTHKDFVSGLPRSLYHAVGRLAREGLIAPVETNREGRAPERTVYGITAEGRQELTHRLRRMLERPDRDTTVMYAALSLIGALEEGEAERCLLTRAAELEGKVAAAEASLAGLDLPRVLLLETEYARALHAAELAWLHGVLADLRAGELGWSGLAREDD</sequence>
<dbReference type="Gene3D" id="1.10.10.10">
    <property type="entry name" value="Winged helix-like DNA-binding domain superfamily/Winged helix DNA-binding domain"/>
    <property type="match status" value="1"/>
</dbReference>
<gene>
    <name evidence="2" type="ORF">D7294_19065</name>
</gene>
<evidence type="ECO:0000313" key="3">
    <source>
        <dbReference type="Proteomes" id="UP000272474"/>
    </source>
</evidence>
<dbReference type="Pfam" id="PF03551">
    <property type="entry name" value="PadR"/>
    <property type="match status" value="1"/>
</dbReference>
<comment type="caution">
    <text evidence="2">The sequence shown here is derived from an EMBL/GenBank/DDBJ whole genome shotgun (WGS) entry which is preliminary data.</text>
</comment>
<dbReference type="EMBL" id="RBAL01000011">
    <property type="protein sequence ID" value="RKN40029.1"/>
    <property type="molecule type" value="Genomic_DNA"/>
</dbReference>
<dbReference type="SUPFAM" id="SSF46785">
    <property type="entry name" value="Winged helix' DNA-binding domain"/>
    <property type="match status" value="1"/>
</dbReference>
<organism evidence="2 3">
    <name type="scientific">Streptomyces hoynatensis</name>
    <dbReference type="NCBI Taxonomy" id="1141874"/>
    <lineage>
        <taxon>Bacteria</taxon>
        <taxon>Bacillati</taxon>
        <taxon>Actinomycetota</taxon>
        <taxon>Actinomycetes</taxon>
        <taxon>Kitasatosporales</taxon>
        <taxon>Streptomycetaceae</taxon>
        <taxon>Streptomyces</taxon>
    </lineage>
</organism>
<accession>A0A3A9YW60</accession>
<dbReference type="InterPro" id="IPR036388">
    <property type="entry name" value="WH-like_DNA-bd_sf"/>
</dbReference>
<dbReference type="OrthoDB" id="8443918at2"/>
<dbReference type="PANTHER" id="PTHR33169">
    <property type="entry name" value="PADR-FAMILY TRANSCRIPTIONAL REGULATOR"/>
    <property type="match status" value="1"/>
</dbReference>
<reference evidence="2 3" key="1">
    <citation type="journal article" date="2014" name="Int. J. Syst. Evol. Microbiol.">
        <title>Streptomyces hoynatensis sp. nov., isolated from deep marine sediment.</title>
        <authorList>
            <person name="Veyisoglu A."/>
            <person name="Sahin N."/>
        </authorList>
    </citation>
    <scope>NUCLEOTIDE SEQUENCE [LARGE SCALE GENOMIC DNA]</scope>
    <source>
        <strain evidence="2 3">KCTC 29097</strain>
    </source>
</reference>
<dbReference type="AlphaFoldDB" id="A0A3A9YW60"/>